<dbReference type="EC" id="5.1.1.-" evidence="3"/>
<dbReference type="InterPro" id="IPR001920">
    <property type="entry name" value="Asp/Glu_race"/>
</dbReference>
<protein>
    <submittedName>
        <fullName evidence="3">Amino acid racemase</fullName>
        <ecNumber evidence="3">5.1.1.-</ecNumber>
    </submittedName>
</protein>
<evidence type="ECO:0000256" key="1">
    <source>
        <dbReference type="ARBA" id="ARBA00007847"/>
    </source>
</evidence>
<dbReference type="RefSeq" id="WP_349545356.1">
    <property type="nucleotide sequence ID" value="NZ_JAOALG010000002.1"/>
</dbReference>
<comment type="similarity">
    <text evidence="1">Belongs to the aspartate/glutamate racemases family.</text>
</comment>
<comment type="caution">
    <text evidence="3">The sequence shown here is derived from an EMBL/GenBank/DDBJ whole genome shotgun (WGS) entry which is preliminary data.</text>
</comment>
<reference evidence="3 4" key="1">
    <citation type="journal article" date="2024" name="Chem. Sci.">
        <title>Discovery of a lagriamide polyketide by integrated genome mining, isotopic labeling, and untargeted metabolomics.</title>
        <authorList>
            <person name="Fergusson C.H."/>
            <person name="Saulog J."/>
            <person name="Paulo B.S."/>
            <person name="Wilson D.M."/>
            <person name="Liu D.Y."/>
            <person name="Morehouse N.J."/>
            <person name="Waterworth S."/>
            <person name="Barkei J."/>
            <person name="Gray C.A."/>
            <person name="Kwan J.C."/>
            <person name="Eustaquio A.S."/>
            <person name="Linington R.G."/>
        </authorList>
    </citation>
    <scope>NUCLEOTIDE SEQUENCE [LARGE SCALE GENOMIC DNA]</scope>
    <source>
        <strain evidence="3 4">RL17-338-BIF-B</strain>
    </source>
</reference>
<dbReference type="InterPro" id="IPR015942">
    <property type="entry name" value="Asp/Glu/hydantoin_racemase"/>
</dbReference>
<dbReference type="Gene3D" id="3.40.50.1860">
    <property type="match status" value="2"/>
</dbReference>
<sequence>MQPAAQKLVPGLIGMAVPTNIVYYKEMYAAAAVLSGVEESCHSVMTTINFSRCVTAFRTGDWSGFSSLLADAARSLELGGAGFIVITSNTGHTAAQAIREAISLPVLDMVDETCRYLVERKFHKVGLLATSRTYQSQMYPRAAAGSIEFVELSPTLSAKVDQIILNELIFGRVSQEGLDVLRSAIQSQMEQGADCIALACTDLTLIRSQLEDSLMLPIVDTTLLHAIAAARMAFEGK</sequence>
<dbReference type="SUPFAM" id="SSF53681">
    <property type="entry name" value="Aspartate/glutamate racemase"/>
    <property type="match status" value="2"/>
</dbReference>
<dbReference type="InterPro" id="IPR004380">
    <property type="entry name" value="Asp_race"/>
</dbReference>
<accession>A0ABV1LWQ5</accession>
<evidence type="ECO:0000313" key="4">
    <source>
        <dbReference type="Proteomes" id="UP001469089"/>
    </source>
</evidence>
<dbReference type="NCBIfam" id="TIGR00035">
    <property type="entry name" value="asp_race"/>
    <property type="match status" value="1"/>
</dbReference>
<keyword evidence="2 3" id="KW-0413">Isomerase</keyword>
<dbReference type="GO" id="GO:0016853">
    <property type="term" value="F:isomerase activity"/>
    <property type="evidence" value="ECO:0007669"/>
    <property type="project" value="UniProtKB-KW"/>
</dbReference>
<dbReference type="PANTHER" id="PTHR21198">
    <property type="entry name" value="GLUTAMATE RACEMASE"/>
    <property type="match status" value="1"/>
</dbReference>
<organism evidence="3 4">
    <name type="scientific">Paraburkholderia acidicola</name>
    <dbReference type="NCBI Taxonomy" id="1912599"/>
    <lineage>
        <taxon>Bacteria</taxon>
        <taxon>Pseudomonadati</taxon>
        <taxon>Pseudomonadota</taxon>
        <taxon>Betaproteobacteria</taxon>
        <taxon>Burkholderiales</taxon>
        <taxon>Burkholderiaceae</taxon>
        <taxon>Paraburkholderia</taxon>
    </lineage>
</organism>
<evidence type="ECO:0000256" key="2">
    <source>
        <dbReference type="ARBA" id="ARBA00023235"/>
    </source>
</evidence>
<dbReference type="Pfam" id="PF01177">
    <property type="entry name" value="Asp_Glu_race"/>
    <property type="match status" value="1"/>
</dbReference>
<name>A0ABV1LWQ5_9BURK</name>
<gene>
    <name evidence="3" type="ORF">N0A02_30275</name>
</gene>
<proteinExistence type="inferred from homology"/>
<dbReference type="EMBL" id="JAOALG010000002">
    <property type="protein sequence ID" value="MEQ5843749.1"/>
    <property type="molecule type" value="Genomic_DNA"/>
</dbReference>
<dbReference type="Proteomes" id="UP001469089">
    <property type="component" value="Unassembled WGS sequence"/>
</dbReference>
<keyword evidence="4" id="KW-1185">Reference proteome</keyword>
<dbReference type="PANTHER" id="PTHR21198:SF7">
    <property type="entry name" value="ASPARTATE-GLUTAMATE RACEMASE FAMILY"/>
    <property type="match status" value="1"/>
</dbReference>
<evidence type="ECO:0000313" key="3">
    <source>
        <dbReference type="EMBL" id="MEQ5843749.1"/>
    </source>
</evidence>